<dbReference type="Proteomes" id="UP001248709">
    <property type="component" value="Unassembled WGS sequence"/>
</dbReference>
<reference evidence="2 3" key="1">
    <citation type="submission" date="2023-07" db="EMBL/GenBank/DDBJ databases">
        <title>Genomic Encyclopedia of Type Strains, Phase IV (KMG-IV): sequencing the most valuable type-strain genomes for metagenomic binning, comparative biology and taxonomic classification.</title>
        <authorList>
            <person name="Goeker M."/>
        </authorList>
    </citation>
    <scope>NUCLEOTIDE SEQUENCE [LARGE SCALE GENOMIC DNA]</scope>
    <source>
        <strain evidence="2 3">T98</strain>
    </source>
</reference>
<gene>
    <name evidence="2" type="ORF">J2Z22_002835</name>
</gene>
<protein>
    <submittedName>
        <fullName evidence="2">Uncharacterized protein</fullName>
    </submittedName>
</protein>
<keyword evidence="1" id="KW-0732">Signal</keyword>
<evidence type="ECO:0000313" key="2">
    <source>
        <dbReference type="EMBL" id="MDT3427284.1"/>
    </source>
</evidence>
<comment type="caution">
    <text evidence="2">The sequence shown here is derived from an EMBL/GenBank/DDBJ whole genome shotgun (WGS) entry which is preliminary data.</text>
</comment>
<evidence type="ECO:0000256" key="1">
    <source>
        <dbReference type="SAM" id="SignalP"/>
    </source>
</evidence>
<keyword evidence="3" id="KW-1185">Reference proteome</keyword>
<evidence type="ECO:0000313" key="3">
    <source>
        <dbReference type="Proteomes" id="UP001248709"/>
    </source>
</evidence>
<organism evidence="2 3">
    <name type="scientific">Paenibacillus forsythiae</name>
    <dbReference type="NCBI Taxonomy" id="365616"/>
    <lineage>
        <taxon>Bacteria</taxon>
        <taxon>Bacillati</taxon>
        <taxon>Bacillota</taxon>
        <taxon>Bacilli</taxon>
        <taxon>Bacillales</taxon>
        <taxon>Paenibacillaceae</taxon>
        <taxon>Paenibacillus</taxon>
    </lineage>
</organism>
<dbReference type="RefSeq" id="WP_156940531.1">
    <property type="nucleotide sequence ID" value="NZ_JAUSUY010000011.1"/>
</dbReference>
<dbReference type="EMBL" id="JAUSUY010000011">
    <property type="protein sequence ID" value="MDT3427284.1"/>
    <property type="molecule type" value="Genomic_DNA"/>
</dbReference>
<name>A0ABU3H8X9_9BACL</name>
<feature type="signal peptide" evidence="1">
    <location>
        <begin position="1"/>
        <end position="26"/>
    </location>
</feature>
<accession>A0ABU3H8X9</accession>
<proteinExistence type="predicted"/>
<sequence>MKKRGVLLGALSLALATGLAVPSVFAATNERSSSKSTYGVGDGGPVITPSPFGNNWSGNTSGSTITSSSFFVPTGYGHVKLYFLNKGAGTVTISVKHVTSGMIYFTENVAPGKSFTWRSYVNYPQGMRGGDYIVSYHCGTANVNVDYAGFASNNVEETKS</sequence>
<feature type="chain" id="PRO_5045804039" evidence="1">
    <location>
        <begin position="27"/>
        <end position="160"/>
    </location>
</feature>